<evidence type="ECO:0000256" key="3">
    <source>
        <dbReference type="ARBA" id="ARBA00022741"/>
    </source>
</evidence>
<dbReference type="SMART" id="SM00382">
    <property type="entry name" value="AAA"/>
    <property type="match status" value="1"/>
</dbReference>
<evidence type="ECO:0000256" key="5">
    <source>
        <dbReference type="ARBA" id="ARBA00050355"/>
    </source>
</evidence>
<dbReference type="InterPro" id="IPR017871">
    <property type="entry name" value="ABC_transporter-like_CS"/>
</dbReference>
<dbReference type="InterPro" id="IPR047641">
    <property type="entry name" value="ABC_transpr_MalK/UgpC-like"/>
</dbReference>
<evidence type="ECO:0000259" key="12">
    <source>
        <dbReference type="PROSITE" id="PS50893"/>
    </source>
</evidence>
<evidence type="ECO:0000313" key="14">
    <source>
        <dbReference type="Proteomes" id="UP000010846"/>
    </source>
</evidence>
<evidence type="ECO:0000256" key="2">
    <source>
        <dbReference type="ARBA" id="ARBA00022448"/>
    </source>
</evidence>
<comment type="catalytic activity">
    <reaction evidence="6">
        <text>L-arabinose(out) + ATP + H2O = L-arabinose(in) + ADP + phosphate + H(+)</text>
        <dbReference type="Rhea" id="RHEA:30007"/>
        <dbReference type="ChEBI" id="CHEBI:15377"/>
        <dbReference type="ChEBI" id="CHEBI:15378"/>
        <dbReference type="ChEBI" id="CHEBI:17535"/>
        <dbReference type="ChEBI" id="CHEBI:30616"/>
        <dbReference type="ChEBI" id="CHEBI:43474"/>
        <dbReference type="ChEBI" id="CHEBI:456216"/>
        <dbReference type="EC" id="7.5.2.13"/>
    </reaction>
    <physiologicalReaction direction="left-to-right" evidence="6">
        <dbReference type="Rhea" id="RHEA:30008"/>
    </physiologicalReaction>
</comment>
<feature type="region of interest" description="Disordered" evidence="11">
    <location>
        <begin position="271"/>
        <end position="312"/>
    </location>
</feature>
<dbReference type="PROSITE" id="PS50893">
    <property type="entry name" value="ABC_TRANSPORTER_2"/>
    <property type="match status" value="1"/>
</dbReference>
<dbReference type="GO" id="GO:0055052">
    <property type="term" value="C:ATP-binding cassette (ABC) transporter complex, substrate-binding subunit-containing"/>
    <property type="evidence" value="ECO:0007669"/>
    <property type="project" value="TreeGrafter"/>
</dbReference>
<reference evidence="13" key="1">
    <citation type="submission" date="2011-09" db="EMBL/GenBank/DDBJ databases">
        <title>Complete sequence of Halovivax ruber XH-70.</title>
        <authorList>
            <consortium name="US DOE Joint Genome Institute"/>
            <person name="Lucas S."/>
            <person name="Han J."/>
            <person name="Lapidus A."/>
            <person name="Cheng J.-F."/>
            <person name="Goodwin L."/>
            <person name="Pitluck S."/>
            <person name="Peters L."/>
            <person name="Mikhailova N."/>
            <person name="Davenport K."/>
            <person name="Detter J.C."/>
            <person name="Han C."/>
            <person name="Tapia R."/>
            <person name="Land M."/>
            <person name="Hauser L."/>
            <person name="Kyrpides N."/>
            <person name="Ivanova N."/>
            <person name="Pagani I."/>
            <person name="Sproer C."/>
            <person name="Anderson I."/>
            <person name="Woyke T."/>
        </authorList>
    </citation>
    <scope>NUCLEOTIDE SEQUENCE</scope>
    <source>
        <strain evidence="13">XH-70</strain>
    </source>
</reference>
<keyword evidence="14" id="KW-1185">Reference proteome</keyword>
<dbReference type="eggNOG" id="arCOG00228">
    <property type="taxonomic scope" value="Archaea"/>
</dbReference>
<dbReference type="SUPFAM" id="SSF52540">
    <property type="entry name" value="P-loop containing nucleoside triphosphate hydrolases"/>
    <property type="match status" value="1"/>
</dbReference>
<dbReference type="GO" id="GO:0016887">
    <property type="term" value="F:ATP hydrolysis activity"/>
    <property type="evidence" value="ECO:0007669"/>
    <property type="project" value="InterPro"/>
</dbReference>
<dbReference type="HOGENOM" id="CLU_000604_1_1_2"/>
<dbReference type="FunFam" id="3.40.50.300:FF:000042">
    <property type="entry name" value="Maltose/maltodextrin ABC transporter, ATP-binding protein"/>
    <property type="match status" value="1"/>
</dbReference>
<dbReference type="PROSITE" id="PS00211">
    <property type="entry name" value="ABC_TRANSPORTER_1"/>
    <property type="match status" value="1"/>
</dbReference>
<evidence type="ECO:0000256" key="7">
    <source>
        <dbReference type="ARBA" id="ARBA00053454"/>
    </source>
</evidence>
<dbReference type="Pfam" id="PF08402">
    <property type="entry name" value="TOBE_2"/>
    <property type="match status" value="1"/>
</dbReference>
<dbReference type="InterPro" id="IPR003439">
    <property type="entry name" value="ABC_transporter-like_ATP-bd"/>
</dbReference>
<dbReference type="SUPFAM" id="SSF50331">
    <property type="entry name" value="MOP-like"/>
    <property type="match status" value="1"/>
</dbReference>
<dbReference type="CDD" id="cd03301">
    <property type="entry name" value="ABC_MalK_N"/>
    <property type="match status" value="1"/>
</dbReference>
<dbReference type="eggNOG" id="arCOG00177">
    <property type="taxonomic scope" value="Archaea"/>
</dbReference>
<accession>L0IDY7</accession>
<dbReference type="EC" id="7.5.2.13" evidence="10"/>
<dbReference type="KEGG" id="hru:Halru_1827"/>
<dbReference type="InterPro" id="IPR015855">
    <property type="entry name" value="ABC_transpr_MalK-like"/>
</dbReference>
<keyword evidence="2" id="KW-0813">Transport</keyword>
<comment type="subunit">
    <text evidence="9">The complex is composed of two ATP-binding proteins (XacJ and XacK), two transmembrane proteins (XacH and XacI) and a solute-binding protein (XacG).</text>
</comment>
<comment type="similarity">
    <text evidence="8">Belongs to the ABC transporter superfamily. Carbohydrate uptake transporter-1 (CUT1) (TC 3.A.1.1) family.</text>
</comment>
<dbReference type="InterPro" id="IPR013611">
    <property type="entry name" value="Transp-assoc_OB_typ2"/>
</dbReference>
<sequence length="413" mass="44779">MTRVSMESVSKYFDGGETVANYRLNLEIEDGEFVVFLGPSGCGKTTALRLIAGLETPSEGAIYFDDERVDGWSPSARNVAMVFQNYALYPHMSVWENIEYPLKVRGFEPDERDRRIEDVVSLLHIEEQVNKPPSDLSGGQRQRVSLARAIVREPSVFLLDEPLSNLDAKLRQEMRIELKRLQDELDVTTIYVTHNQEEAMSMADRVVVMNRGTIRQIAPPGELYDRPRTAWVARFIGSPPMNLLEGVRTDGAIDFGDAGTVHVDAIDADRSAAVADSESSPTPEPQATEASGAVVAGGGEPGTGTGSSGDATEEMEVVPAAKSTSGGANAVLLGVRPEDFSLSTDPPPSGNAIVGEVDTIEPLGEYTLVNVAANDQLVNVKVADTRLQRDDRVSLTFEDSDAYLYDANGELVA</sequence>
<dbReference type="AlphaFoldDB" id="L0IDY7"/>
<evidence type="ECO:0000256" key="4">
    <source>
        <dbReference type="ARBA" id="ARBA00022840"/>
    </source>
</evidence>
<evidence type="ECO:0000256" key="11">
    <source>
        <dbReference type="SAM" id="MobiDB-lite"/>
    </source>
</evidence>
<dbReference type="STRING" id="797302.Halru_1827"/>
<evidence type="ECO:0000256" key="1">
    <source>
        <dbReference type="ARBA" id="ARBA00004202"/>
    </source>
</evidence>
<dbReference type="InterPro" id="IPR003593">
    <property type="entry name" value="AAA+_ATPase"/>
</dbReference>
<dbReference type="GO" id="GO:0140359">
    <property type="term" value="F:ABC-type transporter activity"/>
    <property type="evidence" value="ECO:0007669"/>
    <property type="project" value="InterPro"/>
</dbReference>
<organism evidence="13 14">
    <name type="scientific">Halovivax ruber (strain DSM 18193 / JCM 13892 / XH-70)</name>
    <dbReference type="NCBI Taxonomy" id="797302"/>
    <lineage>
        <taxon>Archaea</taxon>
        <taxon>Methanobacteriati</taxon>
        <taxon>Methanobacteriota</taxon>
        <taxon>Stenosarchaea group</taxon>
        <taxon>Halobacteria</taxon>
        <taxon>Halobacteriales</taxon>
        <taxon>Natrialbaceae</taxon>
        <taxon>Halovivax</taxon>
    </lineage>
</organism>
<keyword evidence="13" id="KW-0762">Sugar transport</keyword>
<evidence type="ECO:0000313" key="13">
    <source>
        <dbReference type="EMBL" id="AGB16426.1"/>
    </source>
</evidence>
<dbReference type="Gene3D" id="3.40.50.300">
    <property type="entry name" value="P-loop containing nucleotide triphosphate hydrolases"/>
    <property type="match status" value="1"/>
</dbReference>
<dbReference type="InterPro" id="IPR027417">
    <property type="entry name" value="P-loop_NTPase"/>
</dbReference>
<feature type="domain" description="ABC transporter" evidence="12">
    <location>
        <begin position="4"/>
        <end position="236"/>
    </location>
</feature>
<comment type="function">
    <text evidence="7">Part of the ABC transporter complex XacGHIJK involved in the uptake of xylose and arabinose. Responsible for energy coupling to the transport system.</text>
</comment>
<dbReference type="InterPro" id="IPR012340">
    <property type="entry name" value="NA-bd_OB-fold"/>
</dbReference>
<evidence type="ECO:0000256" key="8">
    <source>
        <dbReference type="ARBA" id="ARBA00061029"/>
    </source>
</evidence>
<dbReference type="InterPro" id="IPR008995">
    <property type="entry name" value="Mo/tungstate-bd_C_term_dom"/>
</dbReference>
<proteinExistence type="inferred from homology"/>
<dbReference type="PANTHER" id="PTHR43875">
    <property type="entry name" value="MALTODEXTRIN IMPORT ATP-BINDING PROTEIN MSMX"/>
    <property type="match status" value="1"/>
</dbReference>
<comment type="catalytic activity">
    <reaction evidence="5">
        <text>D-xylose(out) + ATP + H2O = D-xylose(in) + ADP + phosphate + H(+)</text>
        <dbReference type="Rhea" id="RHEA:29899"/>
        <dbReference type="ChEBI" id="CHEBI:15377"/>
        <dbReference type="ChEBI" id="CHEBI:15378"/>
        <dbReference type="ChEBI" id="CHEBI:30616"/>
        <dbReference type="ChEBI" id="CHEBI:43474"/>
        <dbReference type="ChEBI" id="CHEBI:53455"/>
        <dbReference type="ChEBI" id="CHEBI:456216"/>
        <dbReference type="EC" id="7.5.2.13"/>
    </reaction>
    <physiologicalReaction direction="left-to-right" evidence="5">
        <dbReference type="Rhea" id="RHEA:29900"/>
    </physiologicalReaction>
</comment>
<keyword evidence="4" id="KW-0067">ATP-binding</keyword>
<evidence type="ECO:0000256" key="9">
    <source>
        <dbReference type="ARBA" id="ARBA00065962"/>
    </source>
</evidence>
<dbReference type="EMBL" id="CP003050">
    <property type="protein sequence ID" value="AGB16426.1"/>
    <property type="molecule type" value="Genomic_DNA"/>
</dbReference>
<dbReference type="PANTHER" id="PTHR43875:SF1">
    <property type="entry name" value="OSMOPROTECTIVE COMPOUNDS UPTAKE ATP-BINDING PROTEIN GGTA"/>
    <property type="match status" value="1"/>
</dbReference>
<name>L0IDY7_HALRX</name>
<evidence type="ECO:0000256" key="10">
    <source>
        <dbReference type="ARBA" id="ARBA00066315"/>
    </source>
</evidence>
<keyword evidence="3" id="KW-0547">Nucleotide-binding</keyword>
<dbReference type="Gene3D" id="2.40.50.140">
    <property type="entry name" value="Nucleic acid-binding proteins"/>
    <property type="match status" value="1"/>
</dbReference>
<dbReference type="Pfam" id="PF00005">
    <property type="entry name" value="ABC_tran"/>
    <property type="match status" value="1"/>
</dbReference>
<feature type="compositionally biased region" description="Gly residues" evidence="11">
    <location>
        <begin position="295"/>
        <end position="307"/>
    </location>
</feature>
<dbReference type="Proteomes" id="UP000010846">
    <property type="component" value="Chromosome"/>
</dbReference>
<dbReference type="GO" id="GO:0008643">
    <property type="term" value="P:carbohydrate transport"/>
    <property type="evidence" value="ECO:0007669"/>
    <property type="project" value="InterPro"/>
</dbReference>
<evidence type="ECO:0000256" key="6">
    <source>
        <dbReference type="ARBA" id="ARBA00051890"/>
    </source>
</evidence>
<gene>
    <name evidence="13" type="ordered locus">Halru_1827</name>
</gene>
<protein>
    <recommendedName>
        <fullName evidence="10">ABC-type D-xylose/L-arabinose transporter</fullName>
        <ecNumber evidence="10">7.5.2.13</ecNumber>
    </recommendedName>
</protein>
<dbReference type="GO" id="GO:0005524">
    <property type="term" value="F:ATP binding"/>
    <property type="evidence" value="ECO:0007669"/>
    <property type="project" value="UniProtKB-KW"/>
</dbReference>
<comment type="subcellular location">
    <subcellularLocation>
        <location evidence="1">Cell membrane</location>
        <topology evidence="1">Peripheral membrane protein</topology>
    </subcellularLocation>
</comment>